<protein>
    <submittedName>
        <fullName evidence="1">Uncharacterized protein</fullName>
    </submittedName>
</protein>
<proteinExistence type="predicted"/>
<name>S2X0Y3_9ACTN</name>
<dbReference type="RefSeq" id="WP_016455292.1">
    <property type="nucleotide sequence ID" value="NZ_KE150269.1"/>
</dbReference>
<dbReference type="EMBL" id="AGZR01000004">
    <property type="protein sequence ID" value="EPD33684.1"/>
    <property type="molecule type" value="Genomic_DNA"/>
</dbReference>
<dbReference type="HOGENOM" id="CLU_2827725_0_0_11"/>
<keyword evidence="2" id="KW-1185">Reference proteome</keyword>
<reference evidence="1 2" key="1">
    <citation type="submission" date="2013-04" db="EMBL/GenBank/DDBJ databases">
        <title>The Genome Sequence of Propionimicrobium lymphophilum ACS-093-V-SCH5.</title>
        <authorList>
            <consortium name="The Broad Institute Genomics Platform"/>
            <person name="Earl A."/>
            <person name="Ward D."/>
            <person name="Feldgarden M."/>
            <person name="Gevers D."/>
            <person name="Saerens B."/>
            <person name="Vaneechoutte M."/>
            <person name="Walker B."/>
            <person name="Young S."/>
            <person name="Zeng Q."/>
            <person name="Gargeya S."/>
            <person name="Fitzgerald M."/>
            <person name="Haas B."/>
            <person name="Abouelleil A."/>
            <person name="Allen A.W."/>
            <person name="Alvarado L."/>
            <person name="Arachchi H.M."/>
            <person name="Berlin A.M."/>
            <person name="Chapman S.B."/>
            <person name="Gainer-Dewar J."/>
            <person name="Goldberg J."/>
            <person name="Griggs A."/>
            <person name="Gujja S."/>
            <person name="Hansen M."/>
            <person name="Howarth C."/>
            <person name="Imamovic A."/>
            <person name="Ireland A."/>
            <person name="Larimer J."/>
            <person name="McCowan C."/>
            <person name="Murphy C."/>
            <person name="Pearson M."/>
            <person name="Poon T.W."/>
            <person name="Priest M."/>
            <person name="Roberts A."/>
            <person name="Saif S."/>
            <person name="Shea T."/>
            <person name="Sisk P."/>
            <person name="Sykes S."/>
            <person name="Wortman J."/>
            <person name="Nusbaum C."/>
            <person name="Birren B."/>
        </authorList>
    </citation>
    <scope>NUCLEOTIDE SEQUENCE [LARGE SCALE GENOMIC DNA]</scope>
    <source>
        <strain evidence="1 2">ACS-093-V-SCH5</strain>
    </source>
</reference>
<accession>S2X0Y3</accession>
<evidence type="ECO:0000313" key="2">
    <source>
        <dbReference type="Proteomes" id="UP000014417"/>
    </source>
</evidence>
<dbReference type="Proteomes" id="UP000014417">
    <property type="component" value="Unassembled WGS sequence"/>
</dbReference>
<dbReference type="AlphaFoldDB" id="S2X0Y3"/>
<gene>
    <name evidence="1" type="ORF">HMPREF9306_00439</name>
</gene>
<comment type="caution">
    <text evidence="1">The sequence shown here is derived from an EMBL/GenBank/DDBJ whole genome shotgun (WGS) entry which is preliminary data.</text>
</comment>
<evidence type="ECO:0000313" key="1">
    <source>
        <dbReference type="EMBL" id="EPD33684.1"/>
    </source>
</evidence>
<organism evidence="1 2">
    <name type="scientific">Propionimicrobium lymphophilum ACS-093-V-SCH5</name>
    <dbReference type="NCBI Taxonomy" id="883161"/>
    <lineage>
        <taxon>Bacteria</taxon>
        <taxon>Bacillati</taxon>
        <taxon>Actinomycetota</taxon>
        <taxon>Actinomycetes</taxon>
        <taxon>Propionibacteriales</taxon>
        <taxon>Propionibacteriaceae</taxon>
        <taxon>Propionimicrobium</taxon>
    </lineage>
</organism>
<sequence>MDAPSDLEELATAWLEAACAVATEEDVDYIEGTIACEDWLMAINMCKKLFEPVGRPLPDVKVTHTT</sequence>